<feature type="domain" description="Heterokaryon incompatibility" evidence="1">
    <location>
        <begin position="553"/>
        <end position="692"/>
    </location>
</feature>
<dbReference type="Pfam" id="PF06985">
    <property type="entry name" value="HET"/>
    <property type="match status" value="2"/>
</dbReference>
<sequence>MATTGAGDTTASLASTFGYTPLSNPRKEIRLLEILPSGDDGQMQCILGVHALDKVDGRFVAISYTWGEPGSQCEIVLDGRKHPVRQNCWYALWQMRLHDSSKGVLHQYYWIDSICINQNDFVEKSSQIHLMGQIYASAKLVAVCIGELAQDFIDLSWLQGSSQTYGPTGIGQPPVPSNPSRVATQLEAREYFSRLWVVQECYLADGITIFCGPHALPHGHWAATLGKGVYRNNRNPLNRTYEKLDLAVCVQRWSDRKCSDLHDKLYGFLSMADPLDRVCIRPDYSLPLWDMLQDYSAATVANAEPSNWSPKRLEIPAQSIAILTKELGTDAKFRESVRRFFLQRIQDAPDHDVPTIPSQRETFALDVVAIGKIHIVNSWRSETHGIRHDEVVQNVLTGPDPPKSRIGHTELRTMIRGMCHASAPQLAEEKTQKREDYGPPGPAHWRPRPRLLKRREARWHMLVPWNAREDDIVMQLTDLDNSFVVCREAGGVMRVIGPAVNRRTSGVHFAAFNTLAITVVVIIRLLEILPGPSSDQIRCKISTNDLAEVENEFIAISYTWGEPGSEEVIEIDGRTFLVRQNCRYALWQMRKHVSRGHRPSYYWIDSVCINQNDEDEKASQVRLMGQIFSQARYVAACIGDMDNAFRDLLSLPPYGSKIRPLGAATFLKQEEKHIRQRLRSRPYFKRLWVAQESILAKDITIFCGSKYLQFSRWEQGIDVSPSMVDKLLPRCDVYGSPALFQSISELSGRACQDLHDKIYALLALGTHEEINALSVDYSQALWDMLAEFSTEMASIVAARNVGPLILSITKLALQFSMDSAFVQDARRFVAQRITEIEDRPLSVPSPKSFVQMRGRVLGYIAEKVLRPIHCEGGHYLEDCPQQEKLEYPFMPWLYSNKGAKTRARQDDAFRLGRVTHNIWNTAQEDHIPWKAYYSLAEYPDAAPTEFLAPVDARPGDVVFQFAYMREKFLLCRKEGDESVKIVGNLVEISKENTWSASWLQGGRRCRRCGKSGCSEAWSVYMHTDDLLNLALLQDDQMALVCMPFTTARTGSYVELSQSCGQVK</sequence>
<accession>A0ABR0E3V1</accession>
<gene>
    <name evidence="2" type="ORF">PRZ48_013174</name>
</gene>
<evidence type="ECO:0000313" key="2">
    <source>
        <dbReference type="EMBL" id="KAK4495906.1"/>
    </source>
</evidence>
<organism evidence="2 3">
    <name type="scientific">Zasmidium cellare</name>
    <name type="common">Wine cellar mold</name>
    <name type="synonym">Racodium cellare</name>
    <dbReference type="NCBI Taxonomy" id="395010"/>
    <lineage>
        <taxon>Eukaryota</taxon>
        <taxon>Fungi</taxon>
        <taxon>Dikarya</taxon>
        <taxon>Ascomycota</taxon>
        <taxon>Pezizomycotina</taxon>
        <taxon>Dothideomycetes</taxon>
        <taxon>Dothideomycetidae</taxon>
        <taxon>Mycosphaerellales</taxon>
        <taxon>Mycosphaerellaceae</taxon>
        <taxon>Zasmidium</taxon>
    </lineage>
</organism>
<proteinExistence type="predicted"/>
<dbReference type="PANTHER" id="PTHR24148">
    <property type="entry name" value="ANKYRIN REPEAT DOMAIN-CONTAINING PROTEIN 39 HOMOLOG-RELATED"/>
    <property type="match status" value="1"/>
</dbReference>
<name>A0ABR0E3V1_ZASCE</name>
<protein>
    <recommendedName>
        <fullName evidence="1">Heterokaryon incompatibility domain-containing protein</fullName>
    </recommendedName>
</protein>
<reference evidence="2 3" key="1">
    <citation type="journal article" date="2023" name="G3 (Bethesda)">
        <title>A chromosome-level genome assembly of Zasmidium syzygii isolated from banana leaves.</title>
        <authorList>
            <person name="van Westerhoven A.C."/>
            <person name="Mehrabi R."/>
            <person name="Talebi R."/>
            <person name="Steentjes M.B.F."/>
            <person name="Corcolon B."/>
            <person name="Chong P.A."/>
            <person name="Kema G.H.J."/>
            <person name="Seidl M.F."/>
        </authorList>
    </citation>
    <scope>NUCLEOTIDE SEQUENCE [LARGE SCALE GENOMIC DNA]</scope>
    <source>
        <strain evidence="2 3">P124</strain>
    </source>
</reference>
<dbReference type="Proteomes" id="UP001305779">
    <property type="component" value="Unassembled WGS sequence"/>
</dbReference>
<evidence type="ECO:0000259" key="1">
    <source>
        <dbReference type="Pfam" id="PF06985"/>
    </source>
</evidence>
<dbReference type="PANTHER" id="PTHR24148:SF64">
    <property type="entry name" value="HETEROKARYON INCOMPATIBILITY DOMAIN-CONTAINING PROTEIN"/>
    <property type="match status" value="1"/>
</dbReference>
<dbReference type="InterPro" id="IPR010730">
    <property type="entry name" value="HET"/>
</dbReference>
<dbReference type="InterPro" id="IPR052895">
    <property type="entry name" value="HetReg/Transcr_Mod"/>
</dbReference>
<dbReference type="EMBL" id="JAXOVC010000011">
    <property type="protein sequence ID" value="KAK4495906.1"/>
    <property type="molecule type" value="Genomic_DNA"/>
</dbReference>
<comment type="caution">
    <text evidence="2">The sequence shown here is derived from an EMBL/GenBank/DDBJ whole genome shotgun (WGS) entry which is preliminary data.</text>
</comment>
<feature type="domain" description="Heterokaryon incompatibility" evidence="1">
    <location>
        <begin position="59"/>
        <end position="200"/>
    </location>
</feature>
<keyword evidence="3" id="KW-1185">Reference proteome</keyword>
<evidence type="ECO:0000313" key="3">
    <source>
        <dbReference type="Proteomes" id="UP001305779"/>
    </source>
</evidence>